<reference evidence="1" key="1">
    <citation type="submission" date="2020-04" db="EMBL/GenBank/DDBJ databases">
        <authorList>
            <person name="Alioto T."/>
            <person name="Alioto T."/>
            <person name="Gomez Garrido J."/>
        </authorList>
    </citation>
    <scope>NUCLEOTIDE SEQUENCE</scope>
    <source>
        <strain evidence="1">A484AB</strain>
    </source>
</reference>
<evidence type="ECO:0000313" key="2">
    <source>
        <dbReference type="Proteomes" id="UP001152795"/>
    </source>
</evidence>
<dbReference type="AlphaFoldDB" id="A0A6S7HGG9"/>
<name>A0A6S7HGG9_PARCT</name>
<keyword evidence="2" id="KW-1185">Reference proteome</keyword>
<dbReference type="Proteomes" id="UP001152795">
    <property type="component" value="Unassembled WGS sequence"/>
</dbReference>
<gene>
    <name evidence="1" type="ORF">PACLA_8A010010</name>
</gene>
<comment type="caution">
    <text evidence="1">The sequence shown here is derived from an EMBL/GenBank/DDBJ whole genome shotgun (WGS) entry which is preliminary data.</text>
</comment>
<proteinExistence type="predicted"/>
<sequence length="311" mass="34204">MITLVSLASHLSEGKINLPAGGDILTSLHGAQVKIRWSFDDPISSVGYRLWSFSNNGKKVAESLATITDDGFPVILNSSLPGIAIQKPATLILKMVDLRYNGTYHFTLFALGVVQSDVTLFIAGRYAWRGNVKVYFLLIEEEYEEQLTTDTSGTASQLDSPTTKNLSTAGSQELGPSTGIATNRNVPTIKNSVTGNAAGNKIHNKTTVIFWHIVVALVSGIFIGIILSYIVVYYRCRSRNKQIQSKLAQQPPQGDSVYQELDLNKMGNKECYQPLKVNSAGDEAIYENELEPTYTKLNQTRDAENTYQTLA</sequence>
<accession>A0A6S7HGG9</accession>
<dbReference type="EMBL" id="CACRXK020005080">
    <property type="protein sequence ID" value="CAB4005045.1"/>
    <property type="molecule type" value="Genomic_DNA"/>
</dbReference>
<protein>
    <submittedName>
        <fullName evidence="1">Uncharacterized protein</fullName>
    </submittedName>
</protein>
<organism evidence="1 2">
    <name type="scientific">Paramuricea clavata</name>
    <name type="common">Red gorgonian</name>
    <name type="synonym">Violescent sea-whip</name>
    <dbReference type="NCBI Taxonomy" id="317549"/>
    <lineage>
        <taxon>Eukaryota</taxon>
        <taxon>Metazoa</taxon>
        <taxon>Cnidaria</taxon>
        <taxon>Anthozoa</taxon>
        <taxon>Octocorallia</taxon>
        <taxon>Malacalcyonacea</taxon>
        <taxon>Plexauridae</taxon>
        <taxon>Paramuricea</taxon>
    </lineage>
</organism>
<evidence type="ECO:0000313" key="1">
    <source>
        <dbReference type="EMBL" id="CAB4005045.1"/>
    </source>
</evidence>